<dbReference type="GeneID" id="93681744"/>
<dbReference type="EMBL" id="JAEMWV010000006">
    <property type="protein sequence ID" value="MBN8252479.1"/>
    <property type="molecule type" value="Genomic_DNA"/>
</dbReference>
<reference evidence="8" key="2">
    <citation type="submission" date="2023-07" db="EMBL/GenBank/DDBJ databases">
        <title>Draft genomic sequences of Priestia flexa CCM isolated from the soil of an abandoned mine contaminated by free cyanide in the high Andean zone of Tacna, Peru.</title>
        <authorList>
            <person name="Caceda Quiroz C.J."/>
            <person name="Maraza Chooque G.J."/>
            <person name="Fora Quispe G.L."/>
            <person name="Carpio Mamani M."/>
        </authorList>
    </citation>
    <scope>NUCLEOTIDE SEQUENCE [LARGE SCALE GENOMIC DNA]</scope>
    <source>
        <strain evidence="8">CCM</strain>
    </source>
</reference>
<feature type="domain" description="ABC transporter" evidence="4">
    <location>
        <begin position="2"/>
        <end position="233"/>
    </location>
</feature>
<dbReference type="InterPro" id="IPR003593">
    <property type="entry name" value="AAA+_ATPase"/>
</dbReference>
<name>A0A1N6VYM4_9BACI</name>
<dbReference type="EMBL" id="JAWUZT010000006">
    <property type="protein sequence ID" value="MDW8515229.1"/>
    <property type="molecule type" value="Genomic_DNA"/>
</dbReference>
<keyword evidence="8" id="KW-1185">Reference proteome</keyword>
<dbReference type="PANTHER" id="PTHR43582">
    <property type="entry name" value="LINEARMYCIN RESISTANCE ATP-BINDING PROTEIN LNRL"/>
    <property type="match status" value="1"/>
</dbReference>
<dbReference type="AlphaFoldDB" id="A0A1N6VYM4"/>
<reference evidence="5" key="1">
    <citation type="submission" date="2020-12" db="EMBL/GenBank/DDBJ databases">
        <title>PHA producing bacteria isolated from mangrove.</title>
        <authorList>
            <person name="Zheng W."/>
            <person name="Yu S."/>
            <person name="Huang Y."/>
        </authorList>
    </citation>
    <scope>NUCLEOTIDE SEQUENCE</scope>
    <source>
        <strain evidence="5">GN22-4</strain>
    </source>
</reference>
<keyword evidence="2" id="KW-0547">Nucleotide-binding</keyword>
<reference evidence="6" key="3">
    <citation type="submission" date="2024-05" db="EMBL/GenBank/DDBJ databases">
        <title>Draft genomic sequences of Priestia flexa CCM isolated from the soil of an abandoned mine contaminated by free cyanide in the high Andean zone of Tacna, Peru.</title>
        <authorList>
            <person name="Caceda Quiroz C.J."/>
            <person name="Maraza Chooque G.J."/>
            <person name="Fora Quispe G.L."/>
            <person name="Carpio Mamani M."/>
        </authorList>
    </citation>
    <scope>NUCLEOTIDE SEQUENCE</scope>
    <source>
        <strain evidence="6">CCM</strain>
    </source>
</reference>
<dbReference type="InterPro" id="IPR017871">
    <property type="entry name" value="ABC_transporter-like_CS"/>
</dbReference>
<dbReference type="Proteomes" id="UP000664578">
    <property type="component" value="Unassembled WGS sequence"/>
</dbReference>
<accession>A0A1N6VYM4</accession>
<dbReference type="GO" id="GO:0005524">
    <property type="term" value="F:ATP binding"/>
    <property type="evidence" value="ECO:0007669"/>
    <property type="project" value="UniProtKB-KW"/>
</dbReference>
<evidence type="ECO:0000313" key="6">
    <source>
        <dbReference type="EMBL" id="MDW8515229.1"/>
    </source>
</evidence>
<dbReference type="InterPro" id="IPR027417">
    <property type="entry name" value="P-loop_NTPase"/>
</dbReference>
<dbReference type="PANTHER" id="PTHR43582:SF2">
    <property type="entry name" value="LINEARMYCIN RESISTANCE ATP-BINDING PROTEIN LNRL"/>
    <property type="match status" value="1"/>
</dbReference>
<gene>
    <name evidence="5" type="ORF">JF537_12940</name>
    <name evidence="6" type="ORF">RIB56_03715</name>
</gene>
<dbReference type="RefSeq" id="WP_076513037.1">
    <property type="nucleotide sequence ID" value="NZ_CM125968.1"/>
</dbReference>
<dbReference type="GO" id="GO:0016887">
    <property type="term" value="F:ATP hydrolysis activity"/>
    <property type="evidence" value="ECO:0007669"/>
    <property type="project" value="InterPro"/>
</dbReference>
<dbReference type="Pfam" id="PF13732">
    <property type="entry name" value="DrrA1-3_C"/>
    <property type="match status" value="1"/>
</dbReference>
<dbReference type="InterPro" id="IPR025302">
    <property type="entry name" value="DrrA1/2-like_C"/>
</dbReference>
<dbReference type="SUPFAM" id="SSF52540">
    <property type="entry name" value="P-loop containing nucleoside triphosphate hydrolases"/>
    <property type="match status" value="1"/>
</dbReference>
<evidence type="ECO:0000313" key="7">
    <source>
        <dbReference type="Proteomes" id="UP000664578"/>
    </source>
</evidence>
<evidence type="ECO:0000256" key="3">
    <source>
        <dbReference type="ARBA" id="ARBA00022840"/>
    </source>
</evidence>
<proteinExistence type="predicted"/>
<comment type="caution">
    <text evidence="5">The sequence shown here is derived from an EMBL/GenBank/DDBJ whole genome shotgun (WGS) entry which is preliminary data.</text>
</comment>
<dbReference type="SMART" id="SM00382">
    <property type="entry name" value="AAA"/>
    <property type="match status" value="1"/>
</dbReference>
<dbReference type="Gene3D" id="3.40.50.300">
    <property type="entry name" value="P-loop containing nucleotide triphosphate hydrolases"/>
    <property type="match status" value="1"/>
</dbReference>
<evidence type="ECO:0000256" key="2">
    <source>
        <dbReference type="ARBA" id="ARBA00022741"/>
    </source>
</evidence>
<evidence type="ECO:0000256" key="1">
    <source>
        <dbReference type="ARBA" id="ARBA00022448"/>
    </source>
</evidence>
<evidence type="ECO:0000259" key="4">
    <source>
        <dbReference type="PROSITE" id="PS50893"/>
    </source>
</evidence>
<keyword evidence="3 5" id="KW-0067">ATP-binding</keyword>
<sequence length="310" mass="34907">MLEVIELSKAYKKAKVVNNISLFLERGETIGLLGPNGAGKSTTISLISSLIKPSSGDIRINGKSSVEDPIHMRQILGVVPQELALYDELTARENLDFFGRTQRMKGKQLAEKVDEILNMISLTDRQHDRVKIFSGGMKRRLNIGIALLHSPKLLIMDEPTVGIDPQSRFHILESVKHLNQHYGISVIYTSHYMEEVEQLCNRIYIMDKGNIIASGTKEELRSILSSEQIIHFKADWIKEGLIHKLQSHPSVSKLTHTDGSVQFSVPKNVNILADLFKFAEEQEMMISAVQIEAPTLEDVFLHLTGRTLRD</sequence>
<dbReference type="InterPro" id="IPR003439">
    <property type="entry name" value="ABC_transporter-like_ATP-bd"/>
</dbReference>
<dbReference type="PROSITE" id="PS50893">
    <property type="entry name" value="ABC_TRANSPORTER_2"/>
    <property type="match status" value="1"/>
</dbReference>
<dbReference type="PROSITE" id="PS00211">
    <property type="entry name" value="ABC_TRANSPORTER_1"/>
    <property type="match status" value="1"/>
</dbReference>
<keyword evidence="1" id="KW-0813">Transport</keyword>
<dbReference type="Pfam" id="PF00005">
    <property type="entry name" value="ABC_tran"/>
    <property type="match status" value="1"/>
</dbReference>
<evidence type="ECO:0000313" key="5">
    <source>
        <dbReference type="EMBL" id="MBN8252479.1"/>
    </source>
</evidence>
<accession>A0A4P8XCU2</accession>
<protein>
    <submittedName>
        <fullName evidence="5">ABC transporter ATP-binding protein</fullName>
    </submittedName>
</protein>
<organism evidence="5 7">
    <name type="scientific">Priestia flexa</name>
    <dbReference type="NCBI Taxonomy" id="86664"/>
    <lineage>
        <taxon>Bacteria</taxon>
        <taxon>Bacillati</taxon>
        <taxon>Bacillota</taxon>
        <taxon>Bacilli</taxon>
        <taxon>Bacillales</taxon>
        <taxon>Bacillaceae</taxon>
        <taxon>Priestia</taxon>
    </lineage>
</organism>
<evidence type="ECO:0000313" key="8">
    <source>
        <dbReference type="Proteomes" id="UP001284771"/>
    </source>
</evidence>
<dbReference type="KEGG" id="bfx:BC359_14335"/>
<dbReference type="Proteomes" id="UP001284771">
    <property type="component" value="Unassembled WGS sequence"/>
</dbReference>